<comment type="caution">
    <text evidence="1">The sequence shown here is derived from an EMBL/GenBank/DDBJ whole genome shotgun (WGS) entry which is preliminary data.</text>
</comment>
<name>A0A9W7YDJ5_9FUNG</name>
<sequence length="125" mass="14557">MDSDTLTMMVRSLPQLQRIKCKSMSLSPKLEAVSATKRPHFVRQTYYPLEGSLMELDMWDPDMDAGKLVMFVLAVKLMCPSFAFANVAEGLVSKCRESFKEEKRNTHYRLYLHELANVHWRVTRQ</sequence>
<gene>
    <name evidence="1" type="ORF">LPJ61_002320</name>
</gene>
<dbReference type="AlphaFoldDB" id="A0A9W7YDJ5"/>
<evidence type="ECO:0000313" key="2">
    <source>
        <dbReference type="Proteomes" id="UP001143981"/>
    </source>
</evidence>
<keyword evidence="2" id="KW-1185">Reference proteome</keyword>
<accession>A0A9W7YDJ5</accession>
<evidence type="ECO:0000313" key="1">
    <source>
        <dbReference type="EMBL" id="KAJ1731866.1"/>
    </source>
</evidence>
<dbReference type="Proteomes" id="UP001143981">
    <property type="component" value="Unassembled WGS sequence"/>
</dbReference>
<proteinExistence type="predicted"/>
<organism evidence="1 2">
    <name type="scientific">Coemansia biformis</name>
    <dbReference type="NCBI Taxonomy" id="1286918"/>
    <lineage>
        <taxon>Eukaryota</taxon>
        <taxon>Fungi</taxon>
        <taxon>Fungi incertae sedis</taxon>
        <taxon>Zoopagomycota</taxon>
        <taxon>Kickxellomycotina</taxon>
        <taxon>Kickxellomycetes</taxon>
        <taxon>Kickxellales</taxon>
        <taxon>Kickxellaceae</taxon>
        <taxon>Coemansia</taxon>
    </lineage>
</organism>
<reference evidence="1" key="1">
    <citation type="submission" date="2022-07" db="EMBL/GenBank/DDBJ databases">
        <title>Phylogenomic reconstructions and comparative analyses of Kickxellomycotina fungi.</title>
        <authorList>
            <person name="Reynolds N.K."/>
            <person name="Stajich J.E."/>
            <person name="Barry K."/>
            <person name="Grigoriev I.V."/>
            <person name="Crous P."/>
            <person name="Smith M.E."/>
        </authorList>
    </citation>
    <scope>NUCLEOTIDE SEQUENCE</scope>
    <source>
        <strain evidence="1">BCRC 34381</strain>
    </source>
</reference>
<protein>
    <submittedName>
        <fullName evidence="1">Uncharacterized protein</fullName>
    </submittedName>
</protein>
<dbReference type="EMBL" id="JANBOI010000282">
    <property type="protein sequence ID" value="KAJ1731866.1"/>
    <property type="molecule type" value="Genomic_DNA"/>
</dbReference>